<sequence>MRSPKPSFTSQSQLLIRKPIKLSNPLTISSRSRSLRASKPPIAIMAPTPKQNEVIQRWQRIPTQQDMDKATHYLTVETEEGFMVDSTHDSGKEYNNPNGVWGWKPVVRHPMEYAPEKDCDPGAWVLLKWELCESCHQGTPAWKEFMGYFEECLQLQWIVARKQRA</sequence>
<dbReference type="Proteomes" id="UP000184330">
    <property type="component" value="Unassembled WGS sequence"/>
</dbReference>
<evidence type="ECO:0000313" key="1">
    <source>
        <dbReference type="EMBL" id="CZR64751.1"/>
    </source>
</evidence>
<protein>
    <submittedName>
        <fullName evidence="1">Uncharacterized protein</fullName>
    </submittedName>
</protein>
<keyword evidence="2" id="KW-1185">Reference proteome</keyword>
<proteinExistence type="predicted"/>
<evidence type="ECO:0000313" key="2">
    <source>
        <dbReference type="Proteomes" id="UP000184330"/>
    </source>
</evidence>
<dbReference type="AlphaFoldDB" id="A0A1L7XI91"/>
<reference evidence="1 2" key="1">
    <citation type="submission" date="2016-03" db="EMBL/GenBank/DDBJ databases">
        <authorList>
            <person name="Ploux O."/>
        </authorList>
    </citation>
    <scope>NUCLEOTIDE SEQUENCE [LARGE SCALE GENOMIC DNA]</scope>
    <source>
        <strain evidence="1 2">UAMH 11012</strain>
    </source>
</reference>
<accession>A0A1L7XI91</accession>
<organism evidence="1 2">
    <name type="scientific">Phialocephala subalpina</name>
    <dbReference type="NCBI Taxonomy" id="576137"/>
    <lineage>
        <taxon>Eukaryota</taxon>
        <taxon>Fungi</taxon>
        <taxon>Dikarya</taxon>
        <taxon>Ascomycota</taxon>
        <taxon>Pezizomycotina</taxon>
        <taxon>Leotiomycetes</taxon>
        <taxon>Helotiales</taxon>
        <taxon>Mollisiaceae</taxon>
        <taxon>Phialocephala</taxon>
        <taxon>Phialocephala fortinii species complex</taxon>
    </lineage>
</organism>
<name>A0A1L7XI91_9HELO</name>
<dbReference type="EMBL" id="FJOG01000028">
    <property type="protein sequence ID" value="CZR64751.1"/>
    <property type="molecule type" value="Genomic_DNA"/>
</dbReference>
<gene>
    <name evidence="1" type="ORF">PAC_14650</name>
</gene>